<dbReference type="OrthoDB" id="6761907at2759"/>
<organism evidence="2 3">
    <name type="scientific">Amphibalanus amphitrite</name>
    <name type="common">Striped barnacle</name>
    <name type="synonym">Balanus amphitrite</name>
    <dbReference type="NCBI Taxonomy" id="1232801"/>
    <lineage>
        <taxon>Eukaryota</taxon>
        <taxon>Metazoa</taxon>
        <taxon>Ecdysozoa</taxon>
        <taxon>Arthropoda</taxon>
        <taxon>Crustacea</taxon>
        <taxon>Multicrustacea</taxon>
        <taxon>Cirripedia</taxon>
        <taxon>Thoracica</taxon>
        <taxon>Thoracicalcarea</taxon>
        <taxon>Balanomorpha</taxon>
        <taxon>Balanoidea</taxon>
        <taxon>Balanidae</taxon>
        <taxon>Amphibalaninae</taxon>
        <taxon>Amphibalanus</taxon>
    </lineage>
</organism>
<comment type="caution">
    <text evidence="2">The sequence shown here is derived from an EMBL/GenBank/DDBJ whole genome shotgun (WGS) entry which is preliminary data.</text>
</comment>
<feature type="signal peptide" evidence="1">
    <location>
        <begin position="1"/>
        <end position="18"/>
    </location>
</feature>
<protein>
    <recommendedName>
        <fullName evidence="4">Single domain-containing protein</fullName>
    </recommendedName>
</protein>
<keyword evidence="3" id="KW-1185">Reference proteome</keyword>
<proteinExistence type="predicted"/>
<evidence type="ECO:0000313" key="3">
    <source>
        <dbReference type="Proteomes" id="UP000440578"/>
    </source>
</evidence>
<gene>
    <name evidence="2" type="ORF">FJT64_014938</name>
</gene>
<keyword evidence="1" id="KW-0732">Signal</keyword>
<name>A0A6A4XE05_AMPAM</name>
<sequence>MWKLLVVTALAALQLADGQHVHSYYKFPVAPGHENECQDDQTDKFYSVGSSWATTTNDCKKSSCVREGNSLFIDRVQCDPVDQIIAQLKELSQTQEGGNILCRQASGDRRKPFPGCCPRPLCKKRVGSRLVRIPSSEYPVLPDQVTYS</sequence>
<accession>A0A6A4XE05</accession>
<dbReference type="Proteomes" id="UP000440578">
    <property type="component" value="Unassembled WGS sequence"/>
</dbReference>
<evidence type="ECO:0000256" key="1">
    <source>
        <dbReference type="SAM" id="SignalP"/>
    </source>
</evidence>
<feature type="chain" id="PRO_5025426049" description="Single domain-containing protein" evidence="1">
    <location>
        <begin position="19"/>
        <end position="148"/>
    </location>
</feature>
<evidence type="ECO:0008006" key="4">
    <source>
        <dbReference type="Google" id="ProtNLM"/>
    </source>
</evidence>
<reference evidence="2 3" key="1">
    <citation type="submission" date="2019-07" db="EMBL/GenBank/DDBJ databases">
        <title>Draft genome assembly of a fouling barnacle, Amphibalanus amphitrite (Darwin, 1854): The first reference genome for Thecostraca.</title>
        <authorList>
            <person name="Kim W."/>
        </authorList>
    </citation>
    <scope>NUCLEOTIDE SEQUENCE [LARGE SCALE GENOMIC DNA]</scope>
    <source>
        <strain evidence="2">SNU_AA5</strain>
        <tissue evidence="2">Soma without cirri and trophi</tissue>
    </source>
</reference>
<evidence type="ECO:0000313" key="2">
    <source>
        <dbReference type="EMBL" id="KAF0314600.1"/>
    </source>
</evidence>
<dbReference type="EMBL" id="VIIS01000010">
    <property type="protein sequence ID" value="KAF0314600.1"/>
    <property type="molecule type" value="Genomic_DNA"/>
</dbReference>
<dbReference type="AlphaFoldDB" id="A0A6A4XE05"/>